<protein>
    <submittedName>
        <fullName evidence="3">Flagellar hook-length control protein FliK</fullName>
    </submittedName>
</protein>
<keyword evidence="3" id="KW-0282">Flagellum</keyword>
<feature type="region of interest" description="Disordered" evidence="1">
    <location>
        <begin position="394"/>
        <end position="442"/>
    </location>
</feature>
<dbReference type="InterPro" id="IPR038610">
    <property type="entry name" value="FliK-like_C_sf"/>
</dbReference>
<evidence type="ECO:0000313" key="4">
    <source>
        <dbReference type="Proteomes" id="UP000198584"/>
    </source>
</evidence>
<dbReference type="EMBL" id="FNQR01000013">
    <property type="protein sequence ID" value="SEB03282.1"/>
    <property type="molecule type" value="Genomic_DNA"/>
</dbReference>
<keyword evidence="3" id="KW-0969">Cilium</keyword>
<keyword evidence="4" id="KW-1185">Reference proteome</keyword>
<gene>
    <name evidence="3" type="ORF">SAMN05421743_11384</name>
</gene>
<name>A0A1H4G3K2_9BACI</name>
<reference evidence="3 4" key="1">
    <citation type="submission" date="2016-10" db="EMBL/GenBank/DDBJ databases">
        <authorList>
            <person name="de Groot N.N."/>
        </authorList>
    </citation>
    <scope>NUCLEOTIDE SEQUENCE [LARGE SCALE GENOMIC DNA]</scope>
    <source>
        <strain evidence="3 4">CCM7597</strain>
    </source>
</reference>
<sequence>MNTNAIKLAFFTSSSQNGKVQKNTVPNGDAGTFEHVLAALPLEKGEGEDSGTATPAGMSRQLLSAIEDSQGTEMTDLQDKLQSLLPKAVMEDFEQLSSEISVEDLQSLKLLIRGDNTETKEQSAGNHIFFPAPLSLASTPATGTAEGEVMEQENLTLAIHIKDLIQQAQQWSGSGTSRTQFGTLPKQLLQSLEQWIAQQNGSNSTSQQAAAQGQKVANISDEPLLRDLIKWYQSRTAIQNQAYQSQSQVTTKDMTKWLQHALNRYSADDKGTKQQTSLPTGALTKVEQFMIHIDQNKSTEGMQKQMMQEFDRVLKSSNLQLLKNGSMEMQLKLRPAQLGDVVVKMTQLNGEMAVKIIVTSQAAKEMLEGNMQQLRHMFSPQQVVVEKADMNTAQQQFQSKDQQTNGSDEQSRQQHTAKRQDREEENNENEDSFQEILLNEKV</sequence>
<dbReference type="STRING" id="571932.SAMN05421743_11384"/>
<evidence type="ECO:0000313" key="3">
    <source>
        <dbReference type="EMBL" id="SEB03282.1"/>
    </source>
</evidence>
<feature type="domain" description="Flagellar hook-length control protein-like C-terminal" evidence="2">
    <location>
        <begin position="320"/>
        <end position="397"/>
    </location>
</feature>
<dbReference type="CDD" id="cd17470">
    <property type="entry name" value="T3SS_Flik_C"/>
    <property type="match status" value="1"/>
</dbReference>
<dbReference type="AlphaFoldDB" id="A0A1H4G3K2"/>
<organism evidence="3 4">
    <name type="scientific">Thalassobacillus cyri</name>
    <dbReference type="NCBI Taxonomy" id="571932"/>
    <lineage>
        <taxon>Bacteria</taxon>
        <taxon>Bacillati</taxon>
        <taxon>Bacillota</taxon>
        <taxon>Bacilli</taxon>
        <taxon>Bacillales</taxon>
        <taxon>Bacillaceae</taxon>
        <taxon>Thalassobacillus</taxon>
    </lineage>
</organism>
<proteinExistence type="predicted"/>
<evidence type="ECO:0000256" key="1">
    <source>
        <dbReference type="SAM" id="MobiDB-lite"/>
    </source>
</evidence>
<dbReference type="InterPro" id="IPR021136">
    <property type="entry name" value="Flagellar_hook_control-like_C"/>
</dbReference>
<feature type="compositionally biased region" description="Polar residues" evidence="1">
    <location>
        <begin position="394"/>
        <end position="408"/>
    </location>
</feature>
<dbReference type="Pfam" id="PF02120">
    <property type="entry name" value="Flg_hook"/>
    <property type="match status" value="1"/>
</dbReference>
<dbReference type="RefSeq" id="WP_176791595.1">
    <property type="nucleotide sequence ID" value="NZ_FNQR01000013.1"/>
</dbReference>
<feature type="compositionally biased region" description="Acidic residues" evidence="1">
    <location>
        <begin position="423"/>
        <end position="433"/>
    </location>
</feature>
<keyword evidence="3" id="KW-0966">Cell projection</keyword>
<dbReference type="Proteomes" id="UP000198584">
    <property type="component" value="Unassembled WGS sequence"/>
</dbReference>
<accession>A0A1H4G3K2</accession>
<dbReference type="Gene3D" id="3.30.750.140">
    <property type="match status" value="1"/>
</dbReference>
<evidence type="ECO:0000259" key="2">
    <source>
        <dbReference type="Pfam" id="PF02120"/>
    </source>
</evidence>